<dbReference type="EMBL" id="ML996083">
    <property type="protein sequence ID" value="KAF2155480.1"/>
    <property type="molecule type" value="Genomic_DNA"/>
</dbReference>
<dbReference type="AlphaFoldDB" id="A0A9P4J7F3"/>
<sequence>MGKYEDPVYQIMRNHSSRRDRCAGSKRSADAAVSPGLDAEKKRKRLRDRVAQRAHRRNMKGALESLAPKMMAHESYHTDWTNSVYPVAADNVAAVHADQPPLQSSSLPHGDVGQSATGSYLPVCSFGLSHDPELGESIAAVKGLPDHGDCGTISGLEQAQPVARLCAESEVYPKDTGEDGALSCSFMASCVPSCLDHRSNSIQASCIPENGSSTIAPSSPAMLDSSPNVLWRCLDSSALQIAPENGPPLSCDQHLERAMHYSQRNVEHELCANIRPSESLRLKYVLDAAVAIGFQSFDELVVAFYTADLNQSLTIFDACGA</sequence>
<gene>
    <name evidence="2" type="ORF">K461DRAFT_276669</name>
</gene>
<name>A0A9P4J7F3_9PEZI</name>
<comment type="caution">
    <text evidence="2">The sequence shown here is derived from an EMBL/GenBank/DDBJ whole genome shotgun (WGS) entry which is preliminary data.</text>
</comment>
<protein>
    <recommendedName>
        <fullName evidence="4">BZIP domain-containing protein</fullName>
    </recommendedName>
</protein>
<organism evidence="2 3">
    <name type="scientific">Myriangium duriaei CBS 260.36</name>
    <dbReference type="NCBI Taxonomy" id="1168546"/>
    <lineage>
        <taxon>Eukaryota</taxon>
        <taxon>Fungi</taxon>
        <taxon>Dikarya</taxon>
        <taxon>Ascomycota</taxon>
        <taxon>Pezizomycotina</taxon>
        <taxon>Dothideomycetes</taxon>
        <taxon>Dothideomycetidae</taxon>
        <taxon>Myriangiales</taxon>
        <taxon>Myriangiaceae</taxon>
        <taxon>Myriangium</taxon>
    </lineage>
</organism>
<accession>A0A9P4J7F3</accession>
<reference evidence="2" key="1">
    <citation type="journal article" date="2020" name="Stud. Mycol.">
        <title>101 Dothideomycetes genomes: a test case for predicting lifestyles and emergence of pathogens.</title>
        <authorList>
            <person name="Haridas S."/>
            <person name="Albert R."/>
            <person name="Binder M."/>
            <person name="Bloem J."/>
            <person name="Labutti K."/>
            <person name="Salamov A."/>
            <person name="Andreopoulos B."/>
            <person name="Baker S."/>
            <person name="Barry K."/>
            <person name="Bills G."/>
            <person name="Bluhm B."/>
            <person name="Cannon C."/>
            <person name="Castanera R."/>
            <person name="Culley D."/>
            <person name="Daum C."/>
            <person name="Ezra D."/>
            <person name="Gonzalez J."/>
            <person name="Henrissat B."/>
            <person name="Kuo A."/>
            <person name="Liang C."/>
            <person name="Lipzen A."/>
            <person name="Lutzoni F."/>
            <person name="Magnuson J."/>
            <person name="Mondo S."/>
            <person name="Nolan M."/>
            <person name="Ohm R."/>
            <person name="Pangilinan J."/>
            <person name="Park H.-J."/>
            <person name="Ramirez L."/>
            <person name="Alfaro M."/>
            <person name="Sun H."/>
            <person name="Tritt A."/>
            <person name="Yoshinaga Y."/>
            <person name="Zwiers L.-H."/>
            <person name="Turgeon B."/>
            <person name="Goodwin S."/>
            <person name="Spatafora J."/>
            <person name="Crous P."/>
            <person name="Grigoriev I."/>
        </authorList>
    </citation>
    <scope>NUCLEOTIDE SEQUENCE</scope>
    <source>
        <strain evidence="2">CBS 260.36</strain>
    </source>
</reference>
<feature type="compositionally biased region" description="Basic residues" evidence="1">
    <location>
        <begin position="42"/>
        <end position="58"/>
    </location>
</feature>
<evidence type="ECO:0000313" key="3">
    <source>
        <dbReference type="Proteomes" id="UP000799439"/>
    </source>
</evidence>
<dbReference type="CDD" id="cd14688">
    <property type="entry name" value="bZIP_YAP"/>
    <property type="match status" value="1"/>
</dbReference>
<dbReference type="Proteomes" id="UP000799439">
    <property type="component" value="Unassembled WGS sequence"/>
</dbReference>
<evidence type="ECO:0000256" key="1">
    <source>
        <dbReference type="SAM" id="MobiDB-lite"/>
    </source>
</evidence>
<evidence type="ECO:0008006" key="4">
    <source>
        <dbReference type="Google" id="ProtNLM"/>
    </source>
</evidence>
<proteinExistence type="predicted"/>
<feature type="region of interest" description="Disordered" evidence="1">
    <location>
        <begin position="15"/>
        <end position="58"/>
    </location>
</feature>
<evidence type="ECO:0000313" key="2">
    <source>
        <dbReference type="EMBL" id="KAF2155480.1"/>
    </source>
</evidence>
<keyword evidence="3" id="KW-1185">Reference proteome</keyword>
<feature type="compositionally biased region" description="Basic and acidic residues" evidence="1">
    <location>
        <begin position="17"/>
        <end position="29"/>
    </location>
</feature>